<reference evidence="2 3" key="1">
    <citation type="submission" date="2019-08" db="EMBL/GenBank/DDBJ databases">
        <authorList>
            <person name="Karlyshev A.V."/>
        </authorList>
    </citation>
    <scope>NUCLEOTIDE SEQUENCE [LARGE SCALE GENOMIC DNA]</scope>
    <source>
        <strain evidence="2 3">Alg18-2.2</strain>
    </source>
</reference>
<feature type="chain" id="PRO_5022790525" evidence="1">
    <location>
        <begin position="25"/>
        <end position="163"/>
    </location>
</feature>
<feature type="signal peptide" evidence="1">
    <location>
        <begin position="1"/>
        <end position="24"/>
    </location>
</feature>
<dbReference type="EMBL" id="VRTS01000009">
    <property type="protein sequence ID" value="TXK60530.1"/>
    <property type="molecule type" value="Genomic_DNA"/>
</dbReference>
<evidence type="ECO:0000256" key="1">
    <source>
        <dbReference type="SAM" id="SignalP"/>
    </source>
</evidence>
<organism evidence="2 3">
    <name type="scientific">Alkalisalibacterium limincola</name>
    <dbReference type="NCBI Taxonomy" id="2699169"/>
    <lineage>
        <taxon>Bacteria</taxon>
        <taxon>Pseudomonadati</taxon>
        <taxon>Pseudomonadota</taxon>
        <taxon>Gammaproteobacteria</taxon>
        <taxon>Lysobacterales</taxon>
        <taxon>Lysobacteraceae</taxon>
        <taxon>Alkalisalibacterium</taxon>
    </lineage>
</organism>
<evidence type="ECO:0000313" key="2">
    <source>
        <dbReference type="EMBL" id="TXK60530.1"/>
    </source>
</evidence>
<dbReference type="Proteomes" id="UP000321248">
    <property type="component" value="Unassembled WGS sequence"/>
</dbReference>
<keyword evidence="1" id="KW-0732">Signal</keyword>
<accession>A0A5C8KLI1</accession>
<keyword evidence="3" id="KW-1185">Reference proteome</keyword>
<gene>
    <name evidence="2" type="ORF">FU658_12150</name>
</gene>
<sequence>MTLSLRTLMLAVAVMLLAACNRDADTPVVETPPVAAPGAQDDQMAWRNYLTDVVRRNAPDDVTQTYNYFLPASDTEGYEQVYSRQLENVETALLRTIPPGNLLIFSSPEPGRAADMMVSAFELVPQNSLPGVYVMLIGNPDDEARVKGPVEETGARFIFVEMK</sequence>
<proteinExistence type="predicted"/>
<dbReference type="AlphaFoldDB" id="A0A5C8KLI1"/>
<dbReference type="OrthoDB" id="6022222at2"/>
<protein>
    <submittedName>
        <fullName evidence="2">Uncharacterized protein</fullName>
    </submittedName>
</protein>
<dbReference type="PROSITE" id="PS51257">
    <property type="entry name" value="PROKAR_LIPOPROTEIN"/>
    <property type="match status" value="1"/>
</dbReference>
<comment type="caution">
    <text evidence="2">The sequence shown here is derived from an EMBL/GenBank/DDBJ whole genome shotgun (WGS) entry which is preliminary data.</text>
</comment>
<evidence type="ECO:0000313" key="3">
    <source>
        <dbReference type="Proteomes" id="UP000321248"/>
    </source>
</evidence>
<name>A0A5C8KLI1_9GAMM</name>
<dbReference type="RefSeq" id="WP_147892323.1">
    <property type="nucleotide sequence ID" value="NZ_VRTS01000009.1"/>
</dbReference>